<comment type="caution">
    <text evidence="1">The sequence shown here is derived from an EMBL/GenBank/DDBJ whole genome shotgun (WGS) entry which is preliminary data.</text>
</comment>
<dbReference type="Proteomes" id="UP001610444">
    <property type="component" value="Unassembled WGS sequence"/>
</dbReference>
<protein>
    <submittedName>
        <fullName evidence="1">Uncharacterized protein</fullName>
    </submittedName>
</protein>
<dbReference type="PANTHER" id="PTHR41773">
    <property type="entry name" value="GTP PYROPHOSPHATASE-RELATED"/>
    <property type="match status" value="1"/>
</dbReference>
<sequence>MEVTVRGTESASQWTLSLRQEAEADRPFRTKNDLACFLENWMGARAPIRDLGDVHSLYELLQQLGLDHQRELRSVLDGLDFSTDPGSSYSRLADAFAPITLTPAIYLIHTILDSRRGRAKIDEASRTAITTTTGRQKYEIEVVRDSLIWLNGLLSLGEGSAKILLGVDDYSMQAMQVLRIKWLGSPSLKRRYAAGNIALTETEKGDLKALWRMFEQHQSVPVQYAFDLARLKIRGGFRFEWVKFHDATDGLTSDCPNIFESKRRC</sequence>
<keyword evidence="2" id="KW-1185">Reference proteome</keyword>
<proteinExistence type="predicted"/>
<dbReference type="EMBL" id="JBFXLR010000001">
    <property type="protein sequence ID" value="KAL2861597.1"/>
    <property type="molecule type" value="Genomic_DNA"/>
</dbReference>
<evidence type="ECO:0000313" key="1">
    <source>
        <dbReference type="EMBL" id="KAL2861597.1"/>
    </source>
</evidence>
<accession>A0ABR4LDW1</accession>
<name>A0ABR4LDW1_9EURO</name>
<reference evidence="1 2" key="1">
    <citation type="submission" date="2024-07" db="EMBL/GenBank/DDBJ databases">
        <title>Section-level genome sequencing and comparative genomics of Aspergillus sections Usti and Cavernicolus.</title>
        <authorList>
            <consortium name="Lawrence Berkeley National Laboratory"/>
            <person name="Nybo J.L."/>
            <person name="Vesth T.C."/>
            <person name="Theobald S."/>
            <person name="Frisvad J.C."/>
            <person name="Larsen T.O."/>
            <person name="Kjaerboelling I."/>
            <person name="Rothschild-Mancinelli K."/>
            <person name="Lyhne E.K."/>
            <person name="Kogle M.E."/>
            <person name="Barry K."/>
            <person name="Clum A."/>
            <person name="Na H."/>
            <person name="Ledsgaard L."/>
            <person name="Lin J."/>
            <person name="Lipzen A."/>
            <person name="Kuo A."/>
            <person name="Riley R."/>
            <person name="Mondo S."/>
            <person name="LaButti K."/>
            <person name="Haridas S."/>
            <person name="Pangalinan J."/>
            <person name="Salamov A.A."/>
            <person name="Simmons B.A."/>
            <person name="Magnuson J.K."/>
            <person name="Chen J."/>
            <person name="Drula E."/>
            <person name="Henrissat B."/>
            <person name="Wiebenga A."/>
            <person name="Lubbers R.J."/>
            <person name="Gomes A.C."/>
            <person name="Macurrencykelacurrency M.R."/>
            <person name="Stajich J."/>
            <person name="Grigoriev I.V."/>
            <person name="Mortensen U.H."/>
            <person name="De vries R.P."/>
            <person name="Baker S.E."/>
            <person name="Andersen M.R."/>
        </authorList>
    </citation>
    <scope>NUCLEOTIDE SEQUENCE [LARGE SCALE GENOMIC DNA]</scope>
    <source>
        <strain evidence="1 2">CBS 756.74</strain>
    </source>
</reference>
<gene>
    <name evidence="1" type="ORF">BJX68DRAFT_8549</name>
</gene>
<dbReference type="PANTHER" id="PTHR41773:SF1">
    <property type="entry name" value="RELA_SPOT DOMAIN-CONTAINING PROTEIN"/>
    <property type="match status" value="1"/>
</dbReference>
<evidence type="ECO:0000313" key="2">
    <source>
        <dbReference type="Proteomes" id="UP001610444"/>
    </source>
</evidence>
<dbReference type="GeneID" id="98165042"/>
<dbReference type="RefSeq" id="XP_070905687.1">
    <property type="nucleotide sequence ID" value="XM_071049878.1"/>
</dbReference>
<organism evidence="1 2">
    <name type="scientific">Aspergillus pseudodeflectus</name>
    <dbReference type="NCBI Taxonomy" id="176178"/>
    <lineage>
        <taxon>Eukaryota</taxon>
        <taxon>Fungi</taxon>
        <taxon>Dikarya</taxon>
        <taxon>Ascomycota</taxon>
        <taxon>Pezizomycotina</taxon>
        <taxon>Eurotiomycetes</taxon>
        <taxon>Eurotiomycetidae</taxon>
        <taxon>Eurotiales</taxon>
        <taxon>Aspergillaceae</taxon>
        <taxon>Aspergillus</taxon>
        <taxon>Aspergillus subgen. Nidulantes</taxon>
    </lineage>
</organism>